<keyword evidence="3" id="KW-1185">Reference proteome</keyword>
<feature type="signal peptide" evidence="1">
    <location>
        <begin position="1"/>
        <end position="20"/>
    </location>
</feature>
<proteinExistence type="predicted"/>
<feature type="chain" id="PRO_5004901061" description="DUF4198 domain-containing protein" evidence="1">
    <location>
        <begin position="21"/>
        <end position="238"/>
    </location>
</feature>
<dbReference type="STRING" id="1328313.DS2_13684"/>
<protein>
    <recommendedName>
        <fullName evidence="4">DUF4198 domain-containing protein</fullName>
    </recommendedName>
</protein>
<dbReference type="eggNOG" id="ENOG502ZUDV">
    <property type="taxonomic scope" value="Bacteria"/>
</dbReference>
<accession>W7QB67</accession>
<evidence type="ECO:0000313" key="3">
    <source>
        <dbReference type="Proteomes" id="UP000019276"/>
    </source>
</evidence>
<dbReference type="EMBL" id="ARZY01000027">
    <property type="protein sequence ID" value="EWH09216.1"/>
    <property type="molecule type" value="Genomic_DNA"/>
</dbReference>
<comment type="caution">
    <text evidence="2">The sequence shown here is derived from an EMBL/GenBank/DDBJ whole genome shotgun (WGS) entry which is preliminary data.</text>
</comment>
<dbReference type="OrthoDB" id="6228262at2"/>
<sequence length="238" mass="27317">MKKIFLVFALLSQSFFSVNADEIVHFEVQPKLAVDDVPVVRVQVKLDKTRDLHVAVQDIDNNWKQVTSTMKRIKKSGNYHFEMPLDDLKVGNYKWNAYITPRGKNWNDKIGEQLSQNMQVVKAIPKQPAKAKMSQRDVIQKIAWPEVVSDNAEHVLEVKYAVTQARDLHFILYDKKGWKNMGNVKITVAEPGVFSLPISNILAEYPEGEYAWTVWLAEVDSEKQVTKPIGKHFKVVKP</sequence>
<organism evidence="2 3">
    <name type="scientific">Catenovulum agarivorans DS-2</name>
    <dbReference type="NCBI Taxonomy" id="1328313"/>
    <lineage>
        <taxon>Bacteria</taxon>
        <taxon>Pseudomonadati</taxon>
        <taxon>Pseudomonadota</taxon>
        <taxon>Gammaproteobacteria</taxon>
        <taxon>Alteromonadales</taxon>
        <taxon>Alteromonadaceae</taxon>
        <taxon>Catenovulum</taxon>
    </lineage>
</organism>
<name>W7QB67_9ALTE</name>
<gene>
    <name evidence="2" type="ORF">DS2_13684</name>
</gene>
<evidence type="ECO:0000256" key="1">
    <source>
        <dbReference type="SAM" id="SignalP"/>
    </source>
</evidence>
<evidence type="ECO:0000313" key="2">
    <source>
        <dbReference type="EMBL" id="EWH09216.1"/>
    </source>
</evidence>
<dbReference type="AlphaFoldDB" id="W7QB67"/>
<dbReference type="Proteomes" id="UP000019276">
    <property type="component" value="Unassembled WGS sequence"/>
</dbReference>
<dbReference type="RefSeq" id="WP_035015385.1">
    <property type="nucleotide sequence ID" value="NZ_ARZY01000027.1"/>
</dbReference>
<keyword evidence="1" id="KW-0732">Signal</keyword>
<reference evidence="2 3" key="1">
    <citation type="journal article" date="2014" name="Genome Announc.">
        <title>Draft Genome Sequence of the Agar-Degrading Bacterium Catenovulum sp. Strain DS-2, Isolated from Intestines of Haliotis diversicolor.</title>
        <authorList>
            <person name="Shan D."/>
            <person name="Li X."/>
            <person name="Gu Z."/>
            <person name="Wei G."/>
            <person name="Gao Z."/>
            <person name="Shao Z."/>
        </authorList>
    </citation>
    <scope>NUCLEOTIDE SEQUENCE [LARGE SCALE GENOMIC DNA]</scope>
    <source>
        <strain evidence="2 3">DS-2</strain>
    </source>
</reference>
<evidence type="ECO:0008006" key="4">
    <source>
        <dbReference type="Google" id="ProtNLM"/>
    </source>
</evidence>